<dbReference type="Proteomes" id="UP000236742">
    <property type="component" value="Unassembled WGS sequence"/>
</dbReference>
<accession>A0A1H5YFR7</accession>
<dbReference type="InterPro" id="IPR012338">
    <property type="entry name" value="Beta-lactam/transpept-like"/>
</dbReference>
<keyword evidence="1" id="KW-0732">Signal</keyword>
<gene>
    <name evidence="3" type="ORF">SAMN05421751_1185</name>
</gene>
<dbReference type="OrthoDB" id="5377981at2"/>
<evidence type="ECO:0000313" key="3">
    <source>
        <dbReference type="EMBL" id="SEG22911.1"/>
    </source>
</evidence>
<evidence type="ECO:0000313" key="4">
    <source>
        <dbReference type="Proteomes" id="UP000236742"/>
    </source>
</evidence>
<evidence type="ECO:0000256" key="1">
    <source>
        <dbReference type="SAM" id="SignalP"/>
    </source>
</evidence>
<dbReference type="PANTHER" id="PTHR43283">
    <property type="entry name" value="BETA-LACTAMASE-RELATED"/>
    <property type="match status" value="1"/>
</dbReference>
<dbReference type="EMBL" id="FNVD01000018">
    <property type="protein sequence ID" value="SEG22911.1"/>
    <property type="molecule type" value="Genomic_DNA"/>
</dbReference>
<feature type="domain" description="Beta-lactamase-related" evidence="2">
    <location>
        <begin position="29"/>
        <end position="376"/>
    </location>
</feature>
<dbReference type="InterPro" id="IPR050789">
    <property type="entry name" value="Diverse_Enzym_Activities"/>
</dbReference>
<dbReference type="InterPro" id="IPR001466">
    <property type="entry name" value="Beta-lactam-related"/>
</dbReference>
<dbReference type="Gene3D" id="3.40.710.10">
    <property type="entry name" value="DD-peptidase/beta-lactamase superfamily"/>
    <property type="match status" value="1"/>
</dbReference>
<dbReference type="SUPFAM" id="SSF56601">
    <property type="entry name" value="beta-lactamase/transpeptidase-like"/>
    <property type="match status" value="1"/>
</dbReference>
<dbReference type="AlphaFoldDB" id="A0A1H5YFR7"/>
<dbReference type="RefSeq" id="WP_104009006.1">
    <property type="nucleotide sequence ID" value="NZ_FNVD01000018.1"/>
</dbReference>
<reference evidence="3 4" key="1">
    <citation type="submission" date="2016-10" db="EMBL/GenBank/DDBJ databases">
        <authorList>
            <person name="de Groot N.N."/>
        </authorList>
    </citation>
    <scope>NUCLEOTIDE SEQUENCE [LARGE SCALE GENOMIC DNA]</scope>
    <source>
        <strain evidence="3 4">DSM 23413</strain>
    </source>
</reference>
<dbReference type="Pfam" id="PF00144">
    <property type="entry name" value="Beta-lactamase"/>
    <property type="match status" value="1"/>
</dbReference>
<feature type="signal peptide" evidence="1">
    <location>
        <begin position="1"/>
        <end position="20"/>
    </location>
</feature>
<sequence>MRALAAGLTAATLCQSPALADEAMAERLDAVIDRWVSSERIVGLTAIVARDGEVIYHRNAGHADRETGRPVTDDTIFRLASMTKAMTSATALALVEEGRLSLDDTVAEWLPYFTPALPDGRVPDITVRQLMTHTSGLSYPFFEPDADPSIYGHLPAGLERSEGTLEDAMRTIAGAPLFYEPGTEWRYSVSTDVLGAVIEAASGMTLPDAIDRYVTGPLGMSETAFVAVDAERLATAYRDGPARAERLDDGDMIPVGVSVWPSRTLDPSAWPSGGGGMSGTARDYLRFLEAIRNGGAPILSEESAKMLTSHQIGDLRALSEGPGWGHGLGAAVLLDPEAAGSPQSEGTWAWGGVLGTHWFVDPAEDLTVLVMTNTSVAGVIGAFPAEFRDAVYGVDALSTN</sequence>
<keyword evidence="4" id="KW-1185">Reference proteome</keyword>
<feature type="chain" id="PRO_5009290485" evidence="1">
    <location>
        <begin position="21"/>
        <end position="400"/>
    </location>
</feature>
<proteinExistence type="predicted"/>
<evidence type="ECO:0000259" key="2">
    <source>
        <dbReference type="Pfam" id="PF00144"/>
    </source>
</evidence>
<protein>
    <submittedName>
        <fullName evidence="3">CubicO group peptidase, beta-lactamase class C family</fullName>
    </submittedName>
</protein>
<name>A0A1H5YFR7_9RHOB</name>
<dbReference type="PANTHER" id="PTHR43283:SF3">
    <property type="entry name" value="BETA-LACTAMASE FAMILY PROTEIN (AFU_ORTHOLOGUE AFUA_5G07500)"/>
    <property type="match status" value="1"/>
</dbReference>
<organism evidence="3 4">
    <name type="scientific">Jhaorihella thermophila</name>
    <dbReference type="NCBI Taxonomy" id="488547"/>
    <lineage>
        <taxon>Bacteria</taxon>
        <taxon>Pseudomonadati</taxon>
        <taxon>Pseudomonadota</taxon>
        <taxon>Alphaproteobacteria</taxon>
        <taxon>Rhodobacterales</taxon>
        <taxon>Paracoccaceae</taxon>
        <taxon>Jhaorihella</taxon>
    </lineage>
</organism>